<reference evidence="2 3" key="1">
    <citation type="journal article" date="2018" name="Sci. Rep.">
        <title>Genomic diversity and distribution of Bifidobacterium longum subsp. longum across the human lifespan.</title>
        <authorList>
            <person name="Odamaki T."/>
            <person name="Bottacini F."/>
            <person name="Kato K."/>
            <person name="Mitsuyama E."/>
            <person name="Yoshida K."/>
            <person name="Horigome A."/>
            <person name="Xiao J.Z."/>
            <person name="van Sinderen D."/>
        </authorList>
    </citation>
    <scope>NUCLEOTIDE SEQUENCE [LARGE SCALE GENOMIC DNA]</scope>
    <source>
        <strain evidence="2 3">MCC10008</strain>
    </source>
</reference>
<sequence length="159" mass="17686">MVGAGLTPTTVANSILRRAFGTDEHVTPMKLQKLLFFVTCLYQRYTGRRLLTESFQPWQYGPVCRSVYDEFKGFGGKPINRYAQDALGKVTAVDESSSPSLRKALNLVWENMGDLSAVKLSRVTHRPNSAWSQAVAGHKTFISNRAMAGDHTFDNLLGM</sequence>
<dbReference type="Proteomes" id="UP000292241">
    <property type="component" value="Unassembled WGS sequence"/>
</dbReference>
<evidence type="ECO:0000259" key="1">
    <source>
        <dbReference type="Pfam" id="PF13274"/>
    </source>
</evidence>
<evidence type="ECO:0000313" key="3">
    <source>
        <dbReference type="Proteomes" id="UP000292241"/>
    </source>
</evidence>
<dbReference type="AlphaFoldDB" id="A0A4R0SS20"/>
<dbReference type="Pfam" id="PF13274">
    <property type="entry name" value="SocA_Panacea"/>
    <property type="match status" value="1"/>
</dbReference>
<accession>A0A4R0SS20</accession>
<comment type="caution">
    <text evidence="2">The sequence shown here is derived from an EMBL/GenBank/DDBJ whole genome shotgun (WGS) entry which is preliminary data.</text>
</comment>
<dbReference type="EMBL" id="SHPR01000016">
    <property type="protein sequence ID" value="TCD84308.1"/>
    <property type="molecule type" value="Genomic_DNA"/>
</dbReference>
<organism evidence="2 3">
    <name type="scientific">Bifidobacterium longum subsp. longum</name>
    <dbReference type="NCBI Taxonomy" id="1679"/>
    <lineage>
        <taxon>Bacteria</taxon>
        <taxon>Bacillati</taxon>
        <taxon>Actinomycetota</taxon>
        <taxon>Actinomycetes</taxon>
        <taxon>Bifidobacteriales</taxon>
        <taxon>Bifidobacteriaceae</taxon>
        <taxon>Bifidobacterium</taxon>
    </lineage>
</organism>
<name>A0A4R0SS20_BIFLL</name>
<dbReference type="InterPro" id="IPR025272">
    <property type="entry name" value="SocA_Panacea"/>
</dbReference>
<feature type="domain" description="Antitoxin SocA-like Panacea" evidence="1">
    <location>
        <begin position="31"/>
        <end position="131"/>
    </location>
</feature>
<gene>
    <name evidence="2" type="ORF">MCC10008_0676</name>
</gene>
<protein>
    <submittedName>
        <fullName evidence="2">Phage-associated protein</fullName>
    </submittedName>
</protein>
<proteinExistence type="predicted"/>
<evidence type="ECO:0000313" key="2">
    <source>
        <dbReference type="EMBL" id="TCD84308.1"/>
    </source>
</evidence>